<keyword evidence="15" id="KW-1185">Reference proteome</keyword>
<evidence type="ECO:0000256" key="9">
    <source>
        <dbReference type="ARBA" id="ARBA00023163"/>
    </source>
</evidence>
<dbReference type="FunFam" id="3.30.160.60:FF:000688">
    <property type="entry name" value="zinc finger protein 197 isoform X1"/>
    <property type="match status" value="1"/>
</dbReference>
<keyword evidence="8" id="KW-0805">Transcription regulation</keyword>
<feature type="compositionally biased region" description="Basic and acidic residues" evidence="12">
    <location>
        <begin position="1042"/>
        <end position="1055"/>
    </location>
</feature>
<evidence type="ECO:0000259" key="13">
    <source>
        <dbReference type="PROSITE" id="PS50157"/>
    </source>
</evidence>
<dbReference type="Proteomes" id="UP000694891">
    <property type="component" value="Unplaced"/>
</dbReference>
<dbReference type="InterPro" id="IPR050636">
    <property type="entry name" value="C2H2-ZF_domain-containing"/>
</dbReference>
<keyword evidence="2" id="KW-1017">Isopeptide bond</keyword>
<organism evidence="14">
    <name type="scientific">Stegastes partitus</name>
    <name type="common">bicolor damselfish</name>
    <dbReference type="NCBI Taxonomy" id="144197"/>
    <lineage>
        <taxon>Eukaryota</taxon>
        <taxon>Metazoa</taxon>
        <taxon>Chordata</taxon>
        <taxon>Craniata</taxon>
        <taxon>Vertebrata</taxon>
        <taxon>Euteleostomi</taxon>
        <taxon>Actinopterygii</taxon>
        <taxon>Neopterygii</taxon>
        <taxon>Teleostei</taxon>
        <taxon>Neoteleostei</taxon>
        <taxon>Acanthomorphata</taxon>
        <taxon>Ovalentaria</taxon>
        <taxon>Pomacentridae</taxon>
        <taxon>Stegastes</taxon>
    </lineage>
</organism>
<evidence type="ECO:0000256" key="6">
    <source>
        <dbReference type="ARBA" id="ARBA00022833"/>
    </source>
</evidence>
<evidence type="ECO:0000313" key="15">
    <source>
        <dbReference type="Proteomes" id="UP000694891"/>
    </source>
</evidence>
<dbReference type="STRING" id="144197.ENSSPAP00000017578"/>
<keyword evidence="4" id="KW-0677">Repeat</keyword>
<feature type="domain" description="C2H2-type" evidence="13">
    <location>
        <begin position="1301"/>
        <end position="1328"/>
    </location>
</feature>
<feature type="domain" description="C2H2-type" evidence="13">
    <location>
        <begin position="1386"/>
        <end position="1413"/>
    </location>
</feature>
<evidence type="ECO:0000256" key="5">
    <source>
        <dbReference type="ARBA" id="ARBA00022771"/>
    </source>
</evidence>
<gene>
    <name evidence="16" type="primary">LOC103368626</name>
</gene>
<feature type="region of interest" description="Disordered" evidence="12">
    <location>
        <begin position="701"/>
        <end position="723"/>
    </location>
</feature>
<feature type="compositionally biased region" description="Basic and acidic residues" evidence="12">
    <location>
        <begin position="966"/>
        <end position="976"/>
    </location>
</feature>
<feature type="region of interest" description="Disordered" evidence="12">
    <location>
        <begin position="396"/>
        <end position="416"/>
    </location>
</feature>
<dbReference type="InterPro" id="IPR036236">
    <property type="entry name" value="Znf_C2H2_sf"/>
</dbReference>
<feature type="region of interest" description="Disordered" evidence="12">
    <location>
        <begin position="226"/>
        <end position="257"/>
    </location>
</feature>
<keyword evidence="7" id="KW-0832">Ubl conjugation</keyword>
<feature type="domain" description="C2H2-type" evidence="13">
    <location>
        <begin position="1329"/>
        <end position="1357"/>
    </location>
</feature>
<dbReference type="PROSITE" id="PS50157">
    <property type="entry name" value="ZINC_FINGER_C2H2_2"/>
    <property type="match status" value="7"/>
</dbReference>
<keyword evidence="6" id="KW-0862">Zinc</keyword>
<keyword evidence="3" id="KW-0479">Metal-binding</keyword>
<dbReference type="InterPro" id="IPR013087">
    <property type="entry name" value="Znf_C2H2_type"/>
</dbReference>
<keyword evidence="10" id="KW-0539">Nucleus</keyword>
<reference evidence="16" key="2">
    <citation type="submission" date="2025-04" db="UniProtKB">
        <authorList>
            <consortium name="RefSeq"/>
        </authorList>
    </citation>
    <scope>IDENTIFICATION</scope>
</reference>
<feature type="domain" description="C2H2-type" evidence="13">
    <location>
        <begin position="1358"/>
        <end position="1385"/>
    </location>
</feature>
<dbReference type="FunFam" id="3.30.160.60:FF:000624">
    <property type="entry name" value="zinc finger protein 697"/>
    <property type="match status" value="1"/>
</dbReference>
<evidence type="ECO:0000256" key="4">
    <source>
        <dbReference type="ARBA" id="ARBA00022737"/>
    </source>
</evidence>
<dbReference type="Ensembl" id="ENSSPAT00000017852.1">
    <property type="protein sequence ID" value="ENSSPAP00000017578.1"/>
    <property type="gene ID" value="ENSSPAG00000013279.1"/>
</dbReference>
<feature type="compositionally biased region" description="Basic residues" evidence="12">
    <location>
        <begin position="308"/>
        <end position="319"/>
    </location>
</feature>
<feature type="domain" description="C2H2-type" evidence="13">
    <location>
        <begin position="1414"/>
        <end position="1441"/>
    </location>
</feature>
<evidence type="ECO:0000256" key="12">
    <source>
        <dbReference type="SAM" id="MobiDB-lite"/>
    </source>
</evidence>
<dbReference type="PANTHER" id="PTHR47772">
    <property type="entry name" value="ZINC FINGER PROTEIN 200"/>
    <property type="match status" value="1"/>
</dbReference>
<sequence>MSADDFQTQYASFMDGMLKSAVAETTKLFETMVDELKAEISRIKKENEDLKTKCSQYESAKSQTAADTRDNISVSGPNDGSEKRDSAVQCDLVPFRTVLVEQCQSLQNQGQQYTYEQMQYHLQEHNYIAHGIKQEESYSDCSLWSVCKQEDVEPAVVYGQAGSLQASAENEGPVVTQGSSTEDEETRVLEQMSSRLQGVQNQSTDPEPALVTSLAAIKDTIQEVSEFDQTTSEKGTQEELTISGKHQSVPQQCHRDCETSVNEQTDVAVQQYADVHRTEKQLAESTHGELKHGVAESDALSKPNLPVRSRRGRPPKKTKPQTILSSSADVSGEQKGLNSPSVREEVVFSQAFPVQPEETSSIITPPANSALENMDNREVASLPASVGIQAPSTVVLSTNETPNSPPAESPQAPPGGLKDCRTSVTLQDAMLLVEAMNQSTVENTVTTASGMEQPETCSVPRGAALQIVDKVPVKPQQSPPVETRHTTDTISPSETQAHIAVVMPKQKHAPVPFSITMSPMSQPTAAPKSTALLFPRPSISLVAPSKPNKAVPHAILIMPKSRSSFMSQKIAAVSPTQISTIASAAQQNSSTVVGLPLKTSSHSSVLQAVNITSRKFLPNVPSQSTANSADLHSGTLPQSKILIIPTRLSAMASRKHQSQATVLTVKQKSAEAAAPVTESSTQLIFMSQELDVSASRQPVLSQKMDDTTDSIKTSKQTASSLKMSDEQVPASVFSVLPPAVEKEVTAVVRLTRLPFPVSTKESVLVSRLLSKGSCDGITQEKPSRPTVSFSEVPVLSSSICSHLTETSVAVSTNTSQMADESNNIQVAWSSETPSLSVEMSSNEVQDKQAAAQLQLSSSTSKDTPDLPSPAAKTQLLTQLAESPTVQVTTKATSDDFAEARVVFTDTNTCKKSLQKDSLIARLQSHLKSHSKARRTEAKPEAHTERDTSTVSAKRPRLENGCLNDENTTREHSPISFEKADAFNNTTCLDQITSTSSSSSQRRTEPAYGGCRRSKPTSASTKVSPSSGRDGLCSKNTKSTWRRSCDSTKESTRSESTKSCSTFTKRLTREGATPKKTESASVNPRTPSYSKNGANLTVSAGRTTFPIDSPGIKQIKKEFSSPFRSRRCSIKTDSTKKTNSETVFQSIKGPEMAKTPRRSFKILNSVKLAKAAKAKTIAKMRNSNQSKLQKHQLTENQATCEVVKKCRAKVWIPPVVPADEMPPAGEKRSSLSHVNTEAKPNNQTFVNPLIPVRTSPIVSPLQPLAVIGRHLLRNQCGECGRILSSSAALESHVSLHTGRRPFSCTLCGKSFPDAKSFKRHGRVHRNGRIHICQHCGKGFVYRFGLTKHLQMVHSKIKPFICQVCNKGFFTKRDVEVHVRIHTGEKPFHCNHCDKKFTRRVELNVHLRWHNGEKRHWCPYCGKGFLDFNNLKRHKYIHTGEKPHSCPHCPKQFTQSGHLKKHVKNVHKAQ</sequence>
<keyword evidence="5 11" id="KW-0863">Zinc-finger</keyword>
<dbReference type="FunFam" id="3.30.160.60:FF:000690">
    <property type="entry name" value="Zinc finger protein 354C"/>
    <property type="match status" value="1"/>
</dbReference>
<keyword evidence="9" id="KW-0804">Transcription</keyword>
<evidence type="ECO:0000256" key="8">
    <source>
        <dbReference type="ARBA" id="ARBA00023015"/>
    </source>
</evidence>
<feature type="compositionally biased region" description="Polar residues" evidence="12">
    <location>
        <begin position="53"/>
        <end position="78"/>
    </location>
</feature>
<feature type="domain" description="C2H2-type" evidence="13">
    <location>
        <begin position="1442"/>
        <end position="1468"/>
    </location>
</feature>
<dbReference type="SMART" id="SM00355">
    <property type="entry name" value="ZnF_C2H2"/>
    <property type="match status" value="7"/>
</dbReference>
<dbReference type="GO" id="GO:0005634">
    <property type="term" value="C:nucleus"/>
    <property type="evidence" value="ECO:0007669"/>
    <property type="project" value="UniProtKB-SubCell"/>
</dbReference>
<feature type="region of interest" description="Disordered" evidence="12">
    <location>
        <begin position="991"/>
        <end position="1094"/>
    </location>
</feature>
<reference evidence="14" key="1">
    <citation type="submission" date="2023-09" db="UniProtKB">
        <authorList>
            <consortium name="Ensembl"/>
        </authorList>
    </citation>
    <scope>IDENTIFICATION</scope>
</reference>
<evidence type="ECO:0000256" key="11">
    <source>
        <dbReference type="PROSITE-ProRule" id="PRU00042"/>
    </source>
</evidence>
<dbReference type="SUPFAM" id="SSF57667">
    <property type="entry name" value="beta-beta-alpha zinc fingers"/>
    <property type="match status" value="4"/>
</dbReference>
<feature type="compositionally biased region" description="Basic and acidic residues" evidence="12">
    <location>
        <begin position="278"/>
        <end position="295"/>
    </location>
</feature>
<dbReference type="PANTHER" id="PTHR47772:SF13">
    <property type="entry name" value="GASTRULA ZINC FINGER PROTEIN XLCGF49.1-LIKE-RELATED"/>
    <property type="match status" value="1"/>
</dbReference>
<feature type="region of interest" description="Disordered" evidence="12">
    <location>
        <begin position="48"/>
        <end position="87"/>
    </location>
</feature>
<dbReference type="RefSeq" id="XP_008295267.1">
    <property type="nucleotide sequence ID" value="XM_008297045.1"/>
</dbReference>
<evidence type="ECO:0000256" key="3">
    <source>
        <dbReference type="ARBA" id="ARBA00022723"/>
    </source>
</evidence>
<dbReference type="OrthoDB" id="40579at2759"/>
<evidence type="ECO:0000256" key="1">
    <source>
        <dbReference type="ARBA" id="ARBA00004123"/>
    </source>
</evidence>
<proteinExistence type="predicted"/>
<evidence type="ECO:0000313" key="16">
    <source>
        <dbReference type="RefSeq" id="XP_008295267.1"/>
    </source>
</evidence>
<accession>A0A3B5A840</accession>
<feature type="compositionally biased region" description="Polar residues" evidence="12">
    <location>
        <begin position="320"/>
        <end position="329"/>
    </location>
</feature>
<name>A0A3B5A840_9TELE</name>
<dbReference type="Gene3D" id="3.30.160.60">
    <property type="entry name" value="Classic Zinc Finger"/>
    <property type="match status" value="6"/>
</dbReference>
<feature type="region of interest" description="Disordered" evidence="12">
    <location>
        <begin position="278"/>
        <end position="342"/>
    </location>
</feature>
<dbReference type="GeneTree" id="ENSGT00940000164807"/>
<dbReference type="FunFam" id="3.30.160.60:FF:000072">
    <property type="entry name" value="zinc finger protein 143 isoform X1"/>
    <property type="match status" value="1"/>
</dbReference>
<dbReference type="GO" id="GO:0003690">
    <property type="term" value="F:double-stranded DNA binding"/>
    <property type="evidence" value="ECO:0007669"/>
    <property type="project" value="UniProtKB-ARBA"/>
</dbReference>
<dbReference type="GO" id="GO:0008270">
    <property type="term" value="F:zinc ion binding"/>
    <property type="evidence" value="ECO:0007669"/>
    <property type="project" value="UniProtKB-KW"/>
</dbReference>
<feature type="compositionally biased region" description="Polar residues" evidence="12">
    <location>
        <begin position="710"/>
        <end position="722"/>
    </location>
</feature>
<feature type="compositionally biased region" description="Polar residues" evidence="12">
    <location>
        <begin position="1015"/>
        <end position="1026"/>
    </location>
</feature>
<feature type="compositionally biased region" description="Pro residues" evidence="12">
    <location>
        <begin position="403"/>
        <end position="413"/>
    </location>
</feature>
<feature type="domain" description="C2H2-type" evidence="13">
    <location>
        <begin position="1273"/>
        <end position="1300"/>
    </location>
</feature>
<feature type="region of interest" description="Disordered" evidence="12">
    <location>
        <begin position="924"/>
        <end position="976"/>
    </location>
</feature>
<dbReference type="GeneID" id="103368626"/>
<evidence type="ECO:0000256" key="7">
    <source>
        <dbReference type="ARBA" id="ARBA00022843"/>
    </source>
</evidence>
<dbReference type="Pfam" id="PF00096">
    <property type="entry name" value="zf-C2H2"/>
    <property type="match status" value="4"/>
</dbReference>
<dbReference type="PROSITE" id="PS00028">
    <property type="entry name" value="ZINC_FINGER_C2H2_1"/>
    <property type="match status" value="7"/>
</dbReference>
<protein>
    <submittedName>
        <fullName evidence="14 16">Probable GPI-anchored adhesin-like protein PGA55</fullName>
    </submittedName>
</protein>
<comment type="subcellular location">
    <subcellularLocation>
        <location evidence="1">Nucleus</location>
    </subcellularLocation>
</comment>
<feature type="compositionally biased region" description="Polar residues" evidence="12">
    <location>
        <begin position="1078"/>
        <end position="1094"/>
    </location>
</feature>
<feature type="compositionally biased region" description="Basic and acidic residues" evidence="12">
    <location>
        <begin position="1066"/>
        <end position="1077"/>
    </location>
</feature>
<feature type="compositionally biased region" description="Polar residues" evidence="12">
    <location>
        <begin position="227"/>
        <end position="251"/>
    </location>
</feature>
<evidence type="ECO:0000313" key="14">
    <source>
        <dbReference type="Ensembl" id="ENSSPAP00000017578.1"/>
    </source>
</evidence>
<evidence type="ECO:0000256" key="2">
    <source>
        <dbReference type="ARBA" id="ARBA00022499"/>
    </source>
</evidence>
<dbReference type="FunFam" id="3.30.160.60:FF:002343">
    <property type="entry name" value="Zinc finger protein 33A"/>
    <property type="match status" value="1"/>
</dbReference>
<evidence type="ECO:0000256" key="10">
    <source>
        <dbReference type="ARBA" id="ARBA00023242"/>
    </source>
</evidence>
<feature type="compositionally biased region" description="Basic and acidic residues" evidence="12">
    <location>
        <begin position="933"/>
        <end position="947"/>
    </location>
</feature>